<keyword evidence="5 7" id="KW-0732">Signal</keyword>
<evidence type="ECO:0000256" key="6">
    <source>
        <dbReference type="SAM" id="MobiDB-lite"/>
    </source>
</evidence>
<evidence type="ECO:0000256" key="1">
    <source>
        <dbReference type="ARBA" id="ARBA00004613"/>
    </source>
</evidence>
<dbReference type="Gene3D" id="2.10.90.10">
    <property type="entry name" value="Cystine-knot cytokines"/>
    <property type="match status" value="1"/>
</dbReference>
<evidence type="ECO:0000256" key="2">
    <source>
        <dbReference type="ARBA" id="ARBA00007236"/>
    </source>
</evidence>
<feature type="signal peptide" evidence="7">
    <location>
        <begin position="1"/>
        <end position="23"/>
    </location>
</feature>
<dbReference type="PRINTS" id="PR01932">
    <property type="entry name" value="INTRLEUKIN17"/>
</dbReference>
<name>A0A8T0AH91_SILME</name>
<comment type="similarity">
    <text evidence="2">Belongs to the IL-17 family.</text>
</comment>
<dbReference type="Proteomes" id="UP000606274">
    <property type="component" value="Unassembled WGS sequence"/>
</dbReference>
<keyword evidence="3" id="KW-0202">Cytokine</keyword>
<dbReference type="Pfam" id="PF06083">
    <property type="entry name" value="IL17"/>
    <property type="match status" value="1"/>
</dbReference>
<dbReference type="SUPFAM" id="SSF57501">
    <property type="entry name" value="Cystine-knot cytokines"/>
    <property type="match status" value="1"/>
</dbReference>
<accession>A0A8T0AH91</accession>
<evidence type="ECO:0000313" key="8">
    <source>
        <dbReference type="EMBL" id="KAF7690086.1"/>
    </source>
</evidence>
<reference evidence="8" key="1">
    <citation type="submission" date="2020-08" db="EMBL/GenBank/DDBJ databases">
        <title>Chromosome-level assembly of Southern catfish (Silurus meridionalis) provides insights into visual adaptation to the nocturnal and benthic lifestyles.</title>
        <authorList>
            <person name="Zhang Y."/>
            <person name="Wang D."/>
            <person name="Peng Z."/>
        </authorList>
    </citation>
    <scope>NUCLEOTIDE SEQUENCE</scope>
    <source>
        <strain evidence="8">SWU-2019-XX</strain>
        <tissue evidence="8">Muscle</tissue>
    </source>
</reference>
<feature type="region of interest" description="Disordered" evidence="6">
    <location>
        <begin position="25"/>
        <end position="49"/>
    </location>
</feature>
<proteinExistence type="inferred from homology"/>
<gene>
    <name evidence="8" type="ORF">HF521_011890</name>
</gene>
<organism evidence="8 9">
    <name type="scientific">Silurus meridionalis</name>
    <name type="common">Southern catfish</name>
    <name type="synonym">Silurus soldatovi meridionalis</name>
    <dbReference type="NCBI Taxonomy" id="175797"/>
    <lineage>
        <taxon>Eukaryota</taxon>
        <taxon>Metazoa</taxon>
        <taxon>Chordata</taxon>
        <taxon>Craniata</taxon>
        <taxon>Vertebrata</taxon>
        <taxon>Euteleostomi</taxon>
        <taxon>Actinopterygii</taxon>
        <taxon>Neopterygii</taxon>
        <taxon>Teleostei</taxon>
        <taxon>Ostariophysi</taxon>
        <taxon>Siluriformes</taxon>
        <taxon>Siluridae</taxon>
        <taxon>Silurus</taxon>
    </lineage>
</organism>
<evidence type="ECO:0000256" key="3">
    <source>
        <dbReference type="ARBA" id="ARBA00022514"/>
    </source>
</evidence>
<feature type="chain" id="PRO_5035799730" description="Interleukin-17F" evidence="7">
    <location>
        <begin position="24"/>
        <end position="160"/>
    </location>
</feature>
<protein>
    <recommendedName>
        <fullName evidence="10">Interleukin-17F</fullName>
    </recommendedName>
</protein>
<dbReference type="InterPro" id="IPR010345">
    <property type="entry name" value="IL-17_fam"/>
</dbReference>
<keyword evidence="4" id="KW-0964">Secreted</keyword>
<dbReference type="GO" id="GO:0005125">
    <property type="term" value="F:cytokine activity"/>
    <property type="evidence" value="ECO:0007669"/>
    <property type="project" value="UniProtKB-KW"/>
</dbReference>
<evidence type="ECO:0000256" key="5">
    <source>
        <dbReference type="ARBA" id="ARBA00022729"/>
    </source>
</evidence>
<dbReference type="InterPro" id="IPR029034">
    <property type="entry name" value="Cystine-knot_cytokine"/>
</dbReference>
<evidence type="ECO:0000256" key="7">
    <source>
        <dbReference type="SAM" id="SignalP"/>
    </source>
</evidence>
<comment type="caution">
    <text evidence="8">The sequence shown here is derived from an EMBL/GenBank/DDBJ whole genome shotgun (WGS) entry which is preliminary data.</text>
</comment>
<evidence type="ECO:0000313" key="9">
    <source>
        <dbReference type="Proteomes" id="UP000606274"/>
    </source>
</evidence>
<dbReference type="OrthoDB" id="6093351at2759"/>
<comment type="subcellular location">
    <subcellularLocation>
        <location evidence="1">Secreted</location>
    </subcellularLocation>
</comment>
<sequence length="160" mass="18232">MNISVFFQVILLLALSALLLGAAQSPSGRKGKKERKERPANKGSHRKSRKVSLNFDSAVEFQPDIYQMHPSQSISPWTYEVSNDESRMPRHIFEAKCELTGCINKDGDEDIGLESKPIFYQIMVLRKIKSRNEKTYSFQLEKYTTSVGCTCVFPNILSHK</sequence>
<dbReference type="EMBL" id="JABFDY010000023">
    <property type="protein sequence ID" value="KAF7690086.1"/>
    <property type="molecule type" value="Genomic_DNA"/>
</dbReference>
<dbReference type="GO" id="GO:0005615">
    <property type="term" value="C:extracellular space"/>
    <property type="evidence" value="ECO:0007669"/>
    <property type="project" value="UniProtKB-KW"/>
</dbReference>
<dbReference type="AlphaFoldDB" id="A0A8T0AH91"/>
<dbReference type="GO" id="GO:0006954">
    <property type="term" value="P:inflammatory response"/>
    <property type="evidence" value="ECO:0007669"/>
    <property type="project" value="InterPro"/>
</dbReference>
<keyword evidence="9" id="KW-1185">Reference proteome</keyword>
<dbReference type="InterPro" id="IPR020440">
    <property type="entry name" value="IL-17_chr"/>
</dbReference>
<evidence type="ECO:0008006" key="10">
    <source>
        <dbReference type="Google" id="ProtNLM"/>
    </source>
</evidence>
<evidence type="ECO:0000256" key="4">
    <source>
        <dbReference type="ARBA" id="ARBA00022525"/>
    </source>
</evidence>